<name>A0A1N7INR1_9PROT</name>
<comment type="catalytic activity">
    <reaction evidence="4">
        <text>3-amino-2-oxopropyl phosphate + 1-deoxy-D-xylulose 5-phosphate = pyridoxine 5'-phosphate + phosphate + 2 H2O + H(+)</text>
        <dbReference type="Rhea" id="RHEA:15265"/>
        <dbReference type="ChEBI" id="CHEBI:15377"/>
        <dbReference type="ChEBI" id="CHEBI:15378"/>
        <dbReference type="ChEBI" id="CHEBI:43474"/>
        <dbReference type="ChEBI" id="CHEBI:57279"/>
        <dbReference type="ChEBI" id="CHEBI:57792"/>
        <dbReference type="ChEBI" id="CHEBI:58589"/>
        <dbReference type="EC" id="2.6.99.2"/>
    </reaction>
</comment>
<feature type="binding site" evidence="4">
    <location>
        <position position="208"/>
    </location>
    <ligand>
        <name>3-amino-2-oxopropyl phosphate</name>
        <dbReference type="ChEBI" id="CHEBI:57279"/>
    </ligand>
</feature>
<comment type="similarity">
    <text evidence="4">Belongs to the PNP synthase family.</text>
</comment>
<evidence type="ECO:0000256" key="2">
    <source>
        <dbReference type="ARBA" id="ARBA00022679"/>
    </source>
</evidence>
<gene>
    <name evidence="4" type="primary">pdxJ</name>
    <name evidence="6" type="ORF">SAMN05421779_101404</name>
</gene>
<comment type="caution">
    <text evidence="4">Lacks conserved residue(s) required for the propagation of feature annotation.</text>
</comment>
<keyword evidence="1 4" id="KW-0963">Cytoplasm</keyword>
<dbReference type="InterPro" id="IPR004569">
    <property type="entry name" value="PyrdxlP_synth_PdxJ"/>
</dbReference>
<proteinExistence type="inferred from homology"/>
<dbReference type="Gene3D" id="3.20.20.70">
    <property type="entry name" value="Aldolase class I"/>
    <property type="match status" value="1"/>
</dbReference>
<dbReference type="EC" id="2.6.99.2" evidence="4 5"/>
<feature type="binding site" evidence="4">
    <location>
        <position position="51"/>
    </location>
    <ligand>
        <name>1-deoxy-D-xylulose 5-phosphate</name>
        <dbReference type="ChEBI" id="CHEBI:57792"/>
    </ligand>
</feature>
<dbReference type="PANTHER" id="PTHR30456:SF0">
    <property type="entry name" value="PYRIDOXINE 5'-PHOSPHATE SYNTHASE"/>
    <property type="match status" value="1"/>
</dbReference>
<dbReference type="GO" id="GO:0008615">
    <property type="term" value="P:pyridoxine biosynthetic process"/>
    <property type="evidence" value="ECO:0007669"/>
    <property type="project" value="UniProtKB-UniRule"/>
</dbReference>
<protein>
    <recommendedName>
        <fullName evidence="4 5">Pyridoxine 5'-phosphate synthase</fullName>
        <shortName evidence="4">PNP synthase</shortName>
        <ecNumber evidence="4 5">2.6.99.2</ecNumber>
    </recommendedName>
</protein>
<feature type="binding site" evidence="4">
    <location>
        <position position="56"/>
    </location>
    <ligand>
        <name>1-deoxy-D-xylulose 5-phosphate</name>
        <dbReference type="ChEBI" id="CHEBI:57792"/>
    </ligand>
</feature>
<feature type="binding site" evidence="4">
    <location>
        <position position="24"/>
    </location>
    <ligand>
        <name>3-amino-2-oxopropyl phosphate</name>
        <dbReference type="ChEBI" id="CHEBI:57279"/>
    </ligand>
</feature>
<dbReference type="GO" id="GO:0005829">
    <property type="term" value="C:cytosol"/>
    <property type="evidence" value="ECO:0007669"/>
    <property type="project" value="TreeGrafter"/>
</dbReference>
<evidence type="ECO:0000256" key="4">
    <source>
        <dbReference type="HAMAP-Rule" id="MF_00279"/>
    </source>
</evidence>
<dbReference type="InterPro" id="IPR036130">
    <property type="entry name" value="Pyridoxine-5'_phos_synth"/>
</dbReference>
<evidence type="ECO:0000256" key="1">
    <source>
        <dbReference type="ARBA" id="ARBA00022490"/>
    </source>
</evidence>
<keyword evidence="2 4" id="KW-0808">Transferase</keyword>
<feature type="binding site" evidence="4">
    <location>
        <begin position="230"/>
        <end position="231"/>
    </location>
    <ligand>
        <name>3-amino-2-oxopropyl phosphate</name>
        <dbReference type="ChEBI" id="CHEBI:57279"/>
    </ligand>
</feature>
<keyword evidence="3 4" id="KW-0664">Pyridoxine biosynthesis</keyword>
<dbReference type="Pfam" id="PF03740">
    <property type="entry name" value="PdxJ"/>
    <property type="match status" value="1"/>
</dbReference>
<dbReference type="GO" id="GO:0033856">
    <property type="term" value="F:pyridoxine 5'-phosphate synthase activity"/>
    <property type="evidence" value="ECO:0007669"/>
    <property type="project" value="UniProtKB-UniRule"/>
</dbReference>
<comment type="subcellular location">
    <subcellularLocation>
        <location evidence="4">Cytoplasm</location>
    </subcellularLocation>
</comment>
<organism evidence="6 7">
    <name type="scientific">Insolitispirillum peregrinum</name>
    <dbReference type="NCBI Taxonomy" id="80876"/>
    <lineage>
        <taxon>Bacteria</taxon>
        <taxon>Pseudomonadati</taxon>
        <taxon>Pseudomonadota</taxon>
        <taxon>Alphaproteobacteria</taxon>
        <taxon>Rhodospirillales</taxon>
        <taxon>Novispirillaceae</taxon>
        <taxon>Insolitispirillum</taxon>
    </lineage>
</organism>
<comment type="subunit">
    <text evidence="4">Homooctamer; tetramer of dimers.</text>
</comment>
<feature type="active site" description="Proton acceptor" evidence="4">
    <location>
        <position position="81"/>
    </location>
</feature>
<evidence type="ECO:0000256" key="5">
    <source>
        <dbReference type="NCBIfam" id="TIGR00559"/>
    </source>
</evidence>
<dbReference type="NCBIfam" id="TIGR00559">
    <property type="entry name" value="pdxJ"/>
    <property type="match status" value="1"/>
</dbReference>
<feature type="binding site" evidence="4">
    <location>
        <position position="111"/>
    </location>
    <ligand>
        <name>1-deoxy-D-xylulose 5-phosphate</name>
        <dbReference type="ChEBI" id="CHEBI:57792"/>
    </ligand>
</feature>
<dbReference type="AlphaFoldDB" id="A0A1N7INR1"/>
<dbReference type="HAMAP" id="MF_00279">
    <property type="entry name" value="PdxJ"/>
    <property type="match status" value="1"/>
</dbReference>
<evidence type="ECO:0000313" key="6">
    <source>
        <dbReference type="EMBL" id="SIS38719.1"/>
    </source>
</evidence>
<evidence type="ECO:0000313" key="7">
    <source>
        <dbReference type="Proteomes" id="UP000185678"/>
    </source>
</evidence>
<keyword evidence="7" id="KW-1185">Reference proteome</keyword>
<dbReference type="PANTHER" id="PTHR30456">
    <property type="entry name" value="PYRIDOXINE 5'-PHOSPHATE SYNTHASE"/>
    <property type="match status" value="1"/>
</dbReference>
<sequence>MEKRYTMARLSVNLNKVALLRNSRHTGSPNVVEFGRIALEAGAKGLTVHPRPDERHIRRTDVHDLAALLAPLRPAIEFNIEGRPTADFLDLVAEIRPEQVTLVPDAPQAFTSDSGWNLSAEGETLKPVVQRLKQQGARVILFMDPDAAQTPAVPATGADGFEIYTGAYAEAVRLHGLDSEAGQAALQAVVGAAQVGQRLGLMVNIGHDLDLLNTPPLIAGAPFIHEASIGHELTGDALRYGFAEAVRRYGAALAV</sequence>
<dbReference type="InterPro" id="IPR013785">
    <property type="entry name" value="Aldolase_TIM"/>
</dbReference>
<dbReference type="UniPathway" id="UPA00244">
    <property type="reaction ID" value="UER00313"/>
</dbReference>
<feature type="site" description="Transition state stabilizer" evidence="4">
    <location>
        <position position="162"/>
    </location>
</feature>
<feature type="binding site" evidence="4">
    <location>
        <position position="13"/>
    </location>
    <ligand>
        <name>3-amino-2-oxopropyl phosphate</name>
        <dbReference type="ChEBI" id="CHEBI:57279"/>
    </ligand>
</feature>
<dbReference type="Proteomes" id="UP000185678">
    <property type="component" value="Unassembled WGS sequence"/>
</dbReference>
<dbReference type="SUPFAM" id="SSF63892">
    <property type="entry name" value="Pyridoxine 5'-phosphate synthase"/>
    <property type="match status" value="1"/>
</dbReference>
<reference evidence="6 7" key="1">
    <citation type="submission" date="2017-01" db="EMBL/GenBank/DDBJ databases">
        <authorList>
            <person name="Mah S.A."/>
            <person name="Swanson W.J."/>
            <person name="Moy G.W."/>
            <person name="Vacquier V.D."/>
        </authorList>
    </citation>
    <scope>NUCLEOTIDE SEQUENCE [LARGE SCALE GENOMIC DNA]</scope>
    <source>
        <strain evidence="6 7">DSM 11589</strain>
    </source>
</reference>
<evidence type="ECO:0000256" key="3">
    <source>
        <dbReference type="ARBA" id="ARBA00023096"/>
    </source>
</evidence>
<comment type="pathway">
    <text evidence="4">Cofactor biosynthesis; pyridoxine 5'-phosphate biosynthesis; pyridoxine 5'-phosphate from D-erythrose 4-phosphate: step 5/5.</text>
</comment>
<dbReference type="NCBIfam" id="NF003626">
    <property type="entry name" value="PRK05265.1-4"/>
    <property type="match status" value="1"/>
</dbReference>
<comment type="function">
    <text evidence="4">Catalyzes the complicated ring closure reaction between the two acyclic compounds 1-deoxy-D-xylulose-5-phosphate (DXP) and 3-amino-2-oxopropyl phosphate (1-amino-acetone-3-phosphate or AAP) to form pyridoxine 5'-phosphate (PNP) and inorganic phosphate.</text>
</comment>
<accession>A0A1N7INR1</accession>
<dbReference type="EMBL" id="FTOA01000001">
    <property type="protein sequence ID" value="SIS38719.1"/>
    <property type="molecule type" value="Genomic_DNA"/>
</dbReference>
<feature type="active site" description="Proton acceptor" evidence="4">
    <location>
        <position position="49"/>
    </location>
</feature>
<feature type="active site" description="Proton donor" evidence="4">
    <location>
        <position position="207"/>
    </location>
</feature>
<dbReference type="STRING" id="80876.SAMN05421779_101404"/>